<reference evidence="1" key="1">
    <citation type="submission" date="2021-01" db="EMBL/GenBank/DDBJ databases">
        <authorList>
            <person name="Kaushik A."/>
        </authorList>
    </citation>
    <scope>NUCLEOTIDE SEQUENCE</scope>
    <source>
        <strain evidence="1">AG2-2IIIB</strain>
    </source>
</reference>
<proteinExistence type="predicted"/>
<sequence length="108" mass="12016">MIMSPLLYKRRSGPYFLSTTTTANTHFYLSLNKMAPNTITAPAASYQPNQQNAKPYYPYITSSQPTGQRGMVMAPPSEEEREAERLRGGCIPLPNGGRCWIIPIPCCC</sequence>
<dbReference type="Proteomes" id="UP000663843">
    <property type="component" value="Unassembled WGS sequence"/>
</dbReference>
<evidence type="ECO:0000313" key="2">
    <source>
        <dbReference type="Proteomes" id="UP000663843"/>
    </source>
</evidence>
<protein>
    <submittedName>
        <fullName evidence="1">Uncharacterized protein</fullName>
    </submittedName>
</protein>
<evidence type="ECO:0000313" key="1">
    <source>
        <dbReference type="EMBL" id="CAE6510973.1"/>
    </source>
</evidence>
<dbReference type="EMBL" id="CAJMWT010005919">
    <property type="protein sequence ID" value="CAE6510973.1"/>
    <property type="molecule type" value="Genomic_DNA"/>
</dbReference>
<name>A0A8H3D7B1_9AGAM</name>
<accession>A0A8H3D7B1</accession>
<comment type="caution">
    <text evidence="1">The sequence shown here is derived from an EMBL/GenBank/DDBJ whole genome shotgun (WGS) entry which is preliminary data.</text>
</comment>
<dbReference type="AlphaFoldDB" id="A0A8H3D7B1"/>
<organism evidence="1 2">
    <name type="scientific">Rhizoctonia solani</name>
    <dbReference type="NCBI Taxonomy" id="456999"/>
    <lineage>
        <taxon>Eukaryota</taxon>
        <taxon>Fungi</taxon>
        <taxon>Dikarya</taxon>
        <taxon>Basidiomycota</taxon>
        <taxon>Agaricomycotina</taxon>
        <taxon>Agaricomycetes</taxon>
        <taxon>Cantharellales</taxon>
        <taxon>Ceratobasidiaceae</taxon>
        <taxon>Rhizoctonia</taxon>
    </lineage>
</organism>
<gene>
    <name evidence="1" type="ORF">RDB_LOCUS152669</name>
</gene>